<dbReference type="Gene3D" id="3.40.710.10">
    <property type="entry name" value="DD-peptidase/beta-lactamase superfamily"/>
    <property type="match status" value="1"/>
</dbReference>
<evidence type="ECO:0000313" key="5">
    <source>
        <dbReference type="EMBL" id="MBB5176151.1"/>
    </source>
</evidence>
<dbReference type="GO" id="GO:0016787">
    <property type="term" value="F:hydrolase activity"/>
    <property type="evidence" value="ECO:0007669"/>
    <property type="project" value="UniProtKB-KW"/>
</dbReference>
<dbReference type="InterPro" id="IPR001460">
    <property type="entry name" value="PCN-bd_Tpept"/>
</dbReference>
<comment type="subcellular location">
    <subcellularLocation>
        <location evidence="1">Membrane</location>
    </subcellularLocation>
</comment>
<dbReference type="InterPro" id="IPR005543">
    <property type="entry name" value="PASTA_dom"/>
</dbReference>
<gene>
    <name evidence="5" type="ORF">HNQ45_001038</name>
</gene>
<keyword evidence="6" id="KW-1185">Reference proteome</keyword>
<dbReference type="Gene3D" id="2.20.70.70">
    <property type="match status" value="1"/>
</dbReference>
<dbReference type="PANTHER" id="PTHR30627">
    <property type="entry name" value="PEPTIDOGLYCAN D,D-TRANSPEPTIDASE"/>
    <property type="match status" value="1"/>
</dbReference>
<dbReference type="EMBL" id="JACHHF010000005">
    <property type="protein sequence ID" value="MBB5176151.1"/>
    <property type="molecule type" value="Genomic_DNA"/>
</dbReference>
<comment type="caution">
    <text evidence="5">The sequence shown here is derived from an EMBL/GenBank/DDBJ whole genome shotgun (WGS) entry which is preliminary data.</text>
</comment>
<accession>A0A9Q2CZ10</accession>
<dbReference type="Pfam" id="PF03717">
    <property type="entry name" value="PBP_dimer"/>
    <property type="match status" value="1"/>
</dbReference>
<organism evidence="5 6">
    <name type="scientific">Nosocomiicoccus ampullae</name>
    <dbReference type="NCBI Taxonomy" id="489910"/>
    <lineage>
        <taxon>Bacteria</taxon>
        <taxon>Bacillati</taxon>
        <taxon>Bacillota</taxon>
        <taxon>Bacilli</taxon>
        <taxon>Bacillales</taxon>
        <taxon>Staphylococcaceae</taxon>
        <taxon>Nosocomiicoccus</taxon>
    </lineage>
</organism>
<protein>
    <submittedName>
        <fullName evidence="5">Penicillin-binding protein 1</fullName>
        <ecNumber evidence="5">3.4.-.-</ecNumber>
    </submittedName>
</protein>
<dbReference type="Gene3D" id="3.30.70.2110">
    <property type="match status" value="1"/>
</dbReference>
<keyword evidence="3" id="KW-0472">Membrane</keyword>
<dbReference type="InterPro" id="IPR050515">
    <property type="entry name" value="Beta-lactam/transpept"/>
</dbReference>
<name>A0A9Q2CZ10_9STAP</name>
<comment type="similarity">
    <text evidence="2">Belongs to the transpeptidase family.</text>
</comment>
<dbReference type="EC" id="3.4.-.-" evidence="5"/>
<evidence type="ECO:0000256" key="2">
    <source>
        <dbReference type="ARBA" id="ARBA00007171"/>
    </source>
</evidence>
<dbReference type="SUPFAM" id="SSF56601">
    <property type="entry name" value="beta-lactamase/transpeptidase-like"/>
    <property type="match status" value="1"/>
</dbReference>
<dbReference type="Pfam" id="PF03793">
    <property type="entry name" value="PASTA"/>
    <property type="match status" value="1"/>
</dbReference>
<proteinExistence type="inferred from homology"/>
<dbReference type="InterPro" id="IPR012338">
    <property type="entry name" value="Beta-lactam/transpept-like"/>
</dbReference>
<dbReference type="PANTHER" id="PTHR30627:SF26">
    <property type="entry name" value="PENICILLIN-BINDING PROTEIN 2B"/>
    <property type="match status" value="1"/>
</dbReference>
<sequence>MLFKNVDNVNLKEQASSKYDRHLVDHAERGKIKDRDGNILARDTEAYQIAVIVGQDFDNHIEDSNEVAKALSEIIDMEEKEILKVINDGIEKGLYQVEFGDKGRNVDYKEKQKIEDQELKGIIFTPTIKRSYPNGIFASHLIGYAELDEEGQIDGRVGIEKEYDKEMTGKDGFKDYNVDSWNYIVPGTMESKKSVDGMDVELTIDSNIQLYLEESLDEMEEYFEPEELFAFVADAKTGEILGAGQRPSFNPDTREGFGNSWLNMLYEYQFEPGSTFKVFTLAAAIEEGEYDPNQYYMTGQRQVMDSTIYDWEKSGWGSITYNEGLQYSSNTLMMDLMDNVGPKKMLEYYKNFGFGEPTGSEFSTEASGQIVFDNELQQKITSFGQTISTTPIQMIQGFTALLNDGMMKKPYVIKSVRDTETDEVVYRGQERNVEQVISKETAEKTMDEMNTLVGGSLNRNSSYELDDYTVTGKTGTAQIYDADAGGYLSGDYESLTSFIGYAPVEDPRVIIYYGVKRASKNKSDTWDYGVSKGFNPLMERSLKYLELKDVNRSDEIETIPVEDFTGQDVSDVDILQNDLLNQVYVGEGTTVEDYYPKHTEMLPGEVIVIQTDGEKTMPDLRGYSKRDAILIMDYLGIKSNFKGDGYVTEQTIKPGEPLGDKQKISFTLKMKDSNK</sequence>
<dbReference type="Pfam" id="PF00905">
    <property type="entry name" value="Transpeptidase"/>
    <property type="match status" value="1"/>
</dbReference>
<evidence type="ECO:0000259" key="4">
    <source>
        <dbReference type="PROSITE" id="PS51178"/>
    </source>
</evidence>
<dbReference type="Gene3D" id="3.90.1310.10">
    <property type="entry name" value="Penicillin-binding protein 2a (Domain 2)"/>
    <property type="match status" value="1"/>
</dbReference>
<evidence type="ECO:0000256" key="1">
    <source>
        <dbReference type="ARBA" id="ARBA00004370"/>
    </source>
</evidence>
<dbReference type="PROSITE" id="PS51178">
    <property type="entry name" value="PASTA"/>
    <property type="match status" value="1"/>
</dbReference>
<dbReference type="CDD" id="cd06575">
    <property type="entry name" value="PASTA_Pbp2x-like_2"/>
    <property type="match status" value="1"/>
</dbReference>
<dbReference type="Proteomes" id="UP000579136">
    <property type="component" value="Unassembled WGS sequence"/>
</dbReference>
<dbReference type="GO" id="GO:0071555">
    <property type="term" value="P:cell wall organization"/>
    <property type="evidence" value="ECO:0007669"/>
    <property type="project" value="TreeGrafter"/>
</dbReference>
<reference evidence="5 6" key="1">
    <citation type="submission" date="2020-08" db="EMBL/GenBank/DDBJ databases">
        <title>Genomic Encyclopedia of Type Strains, Phase IV (KMG-IV): sequencing the most valuable type-strain genomes for metagenomic binning, comparative biology and taxonomic classification.</title>
        <authorList>
            <person name="Goeker M."/>
        </authorList>
    </citation>
    <scope>NUCLEOTIDE SEQUENCE [LARGE SCALE GENOMIC DNA]</scope>
    <source>
        <strain evidence="5 6">DSM 19163</strain>
    </source>
</reference>
<evidence type="ECO:0000313" key="6">
    <source>
        <dbReference type="Proteomes" id="UP000579136"/>
    </source>
</evidence>
<dbReference type="SUPFAM" id="SSF54184">
    <property type="entry name" value="Penicillin-binding protein 2x (pbp-2x), c-terminal domain"/>
    <property type="match status" value="1"/>
</dbReference>
<dbReference type="GO" id="GO:0005886">
    <property type="term" value="C:plasma membrane"/>
    <property type="evidence" value="ECO:0007669"/>
    <property type="project" value="TreeGrafter"/>
</dbReference>
<evidence type="ECO:0000256" key="3">
    <source>
        <dbReference type="ARBA" id="ARBA00023136"/>
    </source>
</evidence>
<keyword evidence="5" id="KW-0378">Hydrolase</keyword>
<dbReference type="GO" id="GO:0008658">
    <property type="term" value="F:penicillin binding"/>
    <property type="evidence" value="ECO:0007669"/>
    <property type="project" value="InterPro"/>
</dbReference>
<dbReference type="SMART" id="SM00740">
    <property type="entry name" value="PASTA"/>
    <property type="match status" value="1"/>
</dbReference>
<dbReference type="SUPFAM" id="SSF56519">
    <property type="entry name" value="Penicillin binding protein dimerisation domain"/>
    <property type="match status" value="1"/>
</dbReference>
<dbReference type="AlphaFoldDB" id="A0A9Q2CZ10"/>
<dbReference type="InterPro" id="IPR036138">
    <property type="entry name" value="PBP_dimer_sf"/>
</dbReference>
<feature type="domain" description="PASTA" evidence="4">
    <location>
        <begin position="613"/>
        <end position="675"/>
    </location>
</feature>
<dbReference type="InterPro" id="IPR005311">
    <property type="entry name" value="PBP_dimer"/>
</dbReference>